<evidence type="ECO:0000256" key="1">
    <source>
        <dbReference type="ARBA" id="ARBA00001031"/>
    </source>
</evidence>
<gene>
    <name evidence="6" type="ORF">ACKI1S_47395</name>
</gene>
<keyword evidence="7" id="KW-1185">Reference proteome</keyword>
<reference evidence="6 7" key="1">
    <citation type="submission" date="2024-12" db="EMBL/GenBank/DDBJ databases">
        <title>Forecasting of Potato common scab and diversities of Pathogenic streptomyces spp. in china.</title>
        <authorList>
            <person name="Handique U."/>
            <person name="Wu J."/>
        </authorList>
    </citation>
    <scope>NUCLEOTIDE SEQUENCE [LARGE SCALE GENOMIC DNA]</scope>
    <source>
        <strain evidence="6 7">ZRIMU1585</strain>
    </source>
</reference>
<dbReference type="SUPFAM" id="SSF53697">
    <property type="entry name" value="SIS domain"/>
    <property type="match status" value="1"/>
</dbReference>
<evidence type="ECO:0000256" key="4">
    <source>
        <dbReference type="ARBA" id="ARBA00022737"/>
    </source>
</evidence>
<evidence type="ECO:0000256" key="2">
    <source>
        <dbReference type="ARBA" id="ARBA00012916"/>
    </source>
</evidence>
<dbReference type="EMBL" id="JBJVNE010000182">
    <property type="protein sequence ID" value="MFM9653670.1"/>
    <property type="molecule type" value="Genomic_DNA"/>
</dbReference>
<dbReference type="EC" id="2.6.1.16" evidence="2"/>
<dbReference type="RefSeq" id="WP_409097889.1">
    <property type="nucleotide sequence ID" value="NZ_JBJVNE010000182.1"/>
</dbReference>
<feature type="non-terminal residue" evidence="6">
    <location>
        <position position="91"/>
    </location>
</feature>
<dbReference type="CDD" id="cd05008">
    <property type="entry name" value="SIS_GlmS_GlmD_1"/>
    <property type="match status" value="1"/>
</dbReference>
<dbReference type="PROSITE" id="PS51464">
    <property type="entry name" value="SIS"/>
    <property type="match status" value="1"/>
</dbReference>
<protein>
    <recommendedName>
        <fullName evidence="3">Glutamine--fructose-6-phosphate aminotransferase [isomerizing]</fullName>
        <ecNumber evidence="2">2.6.1.16</ecNumber>
    </recommendedName>
</protein>
<evidence type="ECO:0000313" key="6">
    <source>
        <dbReference type="EMBL" id="MFM9653670.1"/>
    </source>
</evidence>
<dbReference type="Gene3D" id="3.40.50.10490">
    <property type="entry name" value="Glucose-6-phosphate isomerase like protein, domain 1"/>
    <property type="match status" value="1"/>
</dbReference>
<dbReference type="Pfam" id="PF01380">
    <property type="entry name" value="SIS"/>
    <property type="match status" value="1"/>
</dbReference>
<sequence>MSPGTIALAVSQSGETADTLAALRWCKQQGLTTAALVNAHHSSMAREADHMWPTNAGAEIGVASTKAFTAQVCALSALAVTAAVQRGTITP</sequence>
<comment type="caution">
    <text evidence="6">The sequence shown here is derived from an EMBL/GenBank/DDBJ whole genome shotgun (WGS) entry which is preliminary data.</text>
</comment>
<comment type="catalytic activity">
    <reaction evidence="1">
        <text>D-fructose 6-phosphate + L-glutamine = D-glucosamine 6-phosphate + L-glutamate</text>
        <dbReference type="Rhea" id="RHEA:13237"/>
        <dbReference type="ChEBI" id="CHEBI:29985"/>
        <dbReference type="ChEBI" id="CHEBI:58359"/>
        <dbReference type="ChEBI" id="CHEBI:58725"/>
        <dbReference type="ChEBI" id="CHEBI:61527"/>
        <dbReference type="EC" id="2.6.1.16"/>
    </reaction>
</comment>
<feature type="domain" description="SIS" evidence="5">
    <location>
        <begin position="1"/>
        <end position="88"/>
    </location>
</feature>
<dbReference type="PANTHER" id="PTHR10937:SF0">
    <property type="entry name" value="GLUTAMINE--FRUCTOSE-6-PHOSPHATE TRANSAMINASE (ISOMERIZING)"/>
    <property type="match status" value="1"/>
</dbReference>
<evidence type="ECO:0000313" key="7">
    <source>
        <dbReference type="Proteomes" id="UP001631993"/>
    </source>
</evidence>
<accession>A0ABW9J186</accession>
<evidence type="ECO:0000259" key="5">
    <source>
        <dbReference type="PROSITE" id="PS51464"/>
    </source>
</evidence>
<dbReference type="PANTHER" id="PTHR10937">
    <property type="entry name" value="GLUCOSAMINE--FRUCTOSE-6-PHOSPHATE AMINOTRANSFERASE, ISOMERIZING"/>
    <property type="match status" value="1"/>
</dbReference>
<proteinExistence type="predicted"/>
<evidence type="ECO:0000256" key="3">
    <source>
        <dbReference type="ARBA" id="ARBA00016090"/>
    </source>
</evidence>
<dbReference type="InterPro" id="IPR001347">
    <property type="entry name" value="SIS_dom"/>
</dbReference>
<dbReference type="InterPro" id="IPR046348">
    <property type="entry name" value="SIS_dom_sf"/>
</dbReference>
<name>A0ABW9J186_STRGJ</name>
<dbReference type="InterPro" id="IPR035466">
    <property type="entry name" value="GlmS/AgaS_SIS"/>
</dbReference>
<organism evidence="6 7">
    <name type="scientific">Streptomyces galilaeus</name>
    <dbReference type="NCBI Taxonomy" id="33899"/>
    <lineage>
        <taxon>Bacteria</taxon>
        <taxon>Bacillati</taxon>
        <taxon>Actinomycetota</taxon>
        <taxon>Actinomycetes</taxon>
        <taxon>Kitasatosporales</taxon>
        <taxon>Streptomycetaceae</taxon>
        <taxon>Streptomyces</taxon>
    </lineage>
</organism>
<keyword evidence="4" id="KW-0677">Repeat</keyword>
<dbReference type="Proteomes" id="UP001631993">
    <property type="component" value="Unassembled WGS sequence"/>
</dbReference>